<dbReference type="Pfam" id="PF04699">
    <property type="entry name" value="P16-Arc"/>
    <property type="match status" value="1"/>
</dbReference>
<dbReference type="AlphaFoldDB" id="A0AAN7W5U3"/>
<gene>
    <name evidence="6" type="ORF">LTR97_007071</name>
</gene>
<dbReference type="PANTHER" id="PTHR12644">
    <property type="entry name" value="ARP2/3 COMPLEX 16 KD SUBUNIT P16-ARC"/>
    <property type="match status" value="1"/>
</dbReference>
<organism evidence="6 7">
    <name type="scientific">Elasticomyces elasticus</name>
    <dbReference type="NCBI Taxonomy" id="574655"/>
    <lineage>
        <taxon>Eukaryota</taxon>
        <taxon>Fungi</taxon>
        <taxon>Dikarya</taxon>
        <taxon>Ascomycota</taxon>
        <taxon>Pezizomycotina</taxon>
        <taxon>Dothideomycetes</taxon>
        <taxon>Dothideomycetidae</taxon>
        <taxon>Mycosphaerellales</taxon>
        <taxon>Teratosphaeriaceae</taxon>
        <taxon>Elasticomyces</taxon>
    </lineage>
</organism>
<evidence type="ECO:0000256" key="3">
    <source>
        <dbReference type="ARBA" id="ARBA00022490"/>
    </source>
</evidence>
<evidence type="ECO:0000313" key="7">
    <source>
        <dbReference type="Proteomes" id="UP001310594"/>
    </source>
</evidence>
<evidence type="ECO:0000313" key="6">
    <source>
        <dbReference type="EMBL" id="KAK5698111.1"/>
    </source>
</evidence>
<dbReference type="PIRSF" id="PIRSF039096">
    <property type="entry name" value="p16-ARC"/>
    <property type="match status" value="1"/>
</dbReference>
<accession>A0AAN7W5U3</accession>
<keyword evidence="3" id="KW-0963">Cytoplasm</keyword>
<dbReference type="GO" id="GO:0034314">
    <property type="term" value="P:Arp2/3 complex-mediated actin nucleation"/>
    <property type="evidence" value="ECO:0007669"/>
    <property type="project" value="InterPro"/>
</dbReference>
<evidence type="ECO:0000256" key="2">
    <source>
        <dbReference type="ARBA" id="ARBA00006084"/>
    </source>
</evidence>
<evidence type="ECO:0000256" key="4">
    <source>
        <dbReference type="ARBA" id="ARBA00023212"/>
    </source>
</evidence>
<protein>
    <recommendedName>
        <fullName evidence="5">Actin-related protein 2/3 complex subunit 5</fullName>
    </recommendedName>
</protein>
<dbReference type="EMBL" id="JAVRQU010000010">
    <property type="protein sequence ID" value="KAK5698111.1"/>
    <property type="molecule type" value="Genomic_DNA"/>
</dbReference>
<dbReference type="InterPro" id="IPR006789">
    <property type="entry name" value="ARPC5"/>
</dbReference>
<dbReference type="Gene3D" id="1.25.40.190">
    <property type="entry name" value="Actin-related protein 2/3 complex subunit 5"/>
    <property type="match status" value="1"/>
</dbReference>
<comment type="caution">
    <text evidence="6">The sequence shown here is derived from an EMBL/GenBank/DDBJ whole genome shotgun (WGS) entry which is preliminary data.</text>
</comment>
<reference evidence="6" key="1">
    <citation type="submission" date="2023-08" db="EMBL/GenBank/DDBJ databases">
        <title>Black Yeasts Isolated from many extreme environments.</title>
        <authorList>
            <person name="Coleine C."/>
            <person name="Stajich J.E."/>
            <person name="Selbmann L."/>
        </authorList>
    </citation>
    <scope>NUCLEOTIDE SEQUENCE</scope>
    <source>
        <strain evidence="6">CCFEE 5810</strain>
    </source>
</reference>
<proteinExistence type="inferred from homology"/>
<dbReference type="InterPro" id="IPR036743">
    <property type="entry name" value="ARPC5_sf"/>
</dbReference>
<comment type="subcellular location">
    <subcellularLocation>
        <location evidence="1">Cytoplasm</location>
        <location evidence="1">Cytoskeleton</location>
    </subcellularLocation>
</comment>
<sequence>MAQINWRTINIDALDPDSSTNFDLSSLTSHIEAVSTSEIQQVGGQIRQLLRGGNAEGALQAALENVPYGGDADGKAQHATVVSECLNSIRATEMSPLLSRLYSSQNGSELCDTLMKYLYKGMAQGAVSKPAAGGNSHGARNVSGAGGFTQAGGRNFGSSEAGGGMSVFLSWMEKLVEMVGPGSIVRVMSDRRTV</sequence>
<evidence type="ECO:0000256" key="1">
    <source>
        <dbReference type="ARBA" id="ARBA00004245"/>
    </source>
</evidence>
<dbReference type="Proteomes" id="UP001310594">
    <property type="component" value="Unassembled WGS sequence"/>
</dbReference>
<keyword evidence="4 5" id="KW-0206">Cytoskeleton</keyword>
<evidence type="ECO:0000256" key="5">
    <source>
        <dbReference type="RuleBase" id="RU004301"/>
    </source>
</evidence>
<dbReference type="GO" id="GO:0030833">
    <property type="term" value="P:regulation of actin filament polymerization"/>
    <property type="evidence" value="ECO:0007669"/>
    <property type="project" value="InterPro"/>
</dbReference>
<comment type="function">
    <text evidence="5">Functions as component of the Arp2/3 complex which is involved in regulation of actin polymerization and together with an activating nucleation-promoting factor (NPF) mediates the formation of branched actin networks. Arp2/3 complex plays a critical role in the control of cell morphogenesis via the modulation of cell polarity development.</text>
</comment>
<name>A0AAN7W5U3_9PEZI</name>
<dbReference type="SUPFAM" id="SSF69103">
    <property type="entry name" value="Arp2/3 complex 16 kDa subunit ARPC5"/>
    <property type="match status" value="1"/>
</dbReference>
<comment type="similarity">
    <text evidence="2 5">Belongs to the ARPC5 family.</text>
</comment>
<dbReference type="GO" id="GO:0005885">
    <property type="term" value="C:Arp2/3 protein complex"/>
    <property type="evidence" value="ECO:0007669"/>
    <property type="project" value="InterPro"/>
</dbReference>